<dbReference type="eggNOG" id="ENOG50324SG">
    <property type="taxonomic scope" value="Bacteria"/>
</dbReference>
<evidence type="ECO:0000313" key="3">
    <source>
        <dbReference type="EMBL" id="KFI95314.1"/>
    </source>
</evidence>
<evidence type="ECO:0000259" key="2">
    <source>
        <dbReference type="Pfam" id="PF14016"/>
    </source>
</evidence>
<reference evidence="3 4" key="1">
    <citation type="submission" date="2014-03" db="EMBL/GenBank/DDBJ databases">
        <title>Genomics of Bifidobacteria.</title>
        <authorList>
            <person name="Ventura M."/>
            <person name="Milani C."/>
            <person name="Lugli G.A."/>
        </authorList>
    </citation>
    <scope>NUCLEOTIDE SEQUENCE [LARGE SCALE GENOMIC DNA]</scope>
    <source>
        <strain evidence="3 4">LMG 21589</strain>
    </source>
</reference>
<gene>
    <name evidence="3" type="ORF">BSCA_1277</name>
</gene>
<keyword evidence="1" id="KW-0472">Membrane</keyword>
<name>A0A087DIG4_9BIFI</name>
<dbReference type="EMBL" id="JGZO01000003">
    <property type="protein sequence ID" value="KFI95314.1"/>
    <property type="molecule type" value="Genomic_DNA"/>
</dbReference>
<feature type="transmembrane region" description="Helical" evidence="1">
    <location>
        <begin position="12"/>
        <end position="29"/>
    </location>
</feature>
<dbReference type="RefSeq" id="WP_033519196.1">
    <property type="nucleotide sequence ID" value="NZ_CAJPMS010000002.1"/>
</dbReference>
<evidence type="ECO:0000256" key="1">
    <source>
        <dbReference type="SAM" id="Phobius"/>
    </source>
</evidence>
<dbReference type="InterPro" id="IPR025326">
    <property type="entry name" value="DUF4232"/>
</dbReference>
<dbReference type="Pfam" id="PF14016">
    <property type="entry name" value="DUF4232"/>
    <property type="match status" value="1"/>
</dbReference>
<protein>
    <recommendedName>
        <fullName evidence="2">DUF4232 domain-containing protein</fullName>
    </recommendedName>
</protein>
<evidence type="ECO:0000313" key="4">
    <source>
        <dbReference type="Proteomes" id="UP000029033"/>
    </source>
</evidence>
<keyword evidence="1" id="KW-0812">Transmembrane</keyword>
<accession>A0A087DIG4</accession>
<dbReference type="GeneID" id="85165563"/>
<keyword evidence="1" id="KW-1133">Transmembrane helix</keyword>
<proteinExistence type="predicted"/>
<sequence length="331" mass="33589">MSRASEGPARSVALIAPLAVIAGLIAAVLCYHPEPARPVVALTVASGKDAGVAGSGAPPCGNDDLAAVAESQDQAMGDAIAYLRVMNTTDGACSVPSGPPELTVVRGDEDQHLRVVPGNRQTGVSSVPDGETIVLAPFRSVTAAVEWKAGQQADAEEKTSITLAFGEVSALPVHVGANAAADGLLATDPGMDVIVSGFSQAALGPLRGGDASGAAEDVDPALDEPCMLAKDDSDDKDDAGGAPADATLTLRNVGLHPCIPPALVTLDEAGSGGTVDDGSLLSTASVYGRDHALAVGGRVSYRAASKDRPNWFLRHYGSWRPESVARLSIVE</sequence>
<dbReference type="Proteomes" id="UP000029033">
    <property type="component" value="Unassembled WGS sequence"/>
</dbReference>
<organism evidence="3 4">
    <name type="scientific">Bifidobacterium scardovii</name>
    <dbReference type="NCBI Taxonomy" id="158787"/>
    <lineage>
        <taxon>Bacteria</taxon>
        <taxon>Bacillati</taxon>
        <taxon>Actinomycetota</taxon>
        <taxon>Actinomycetes</taxon>
        <taxon>Bifidobacteriales</taxon>
        <taxon>Bifidobacteriaceae</taxon>
        <taxon>Bifidobacterium</taxon>
    </lineage>
</organism>
<keyword evidence="4" id="KW-1185">Reference proteome</keyword>
<feature type="domain" description="DUF4232" evidence="2">
    <location>
        <begin position="60"/>
        <end position="174"/>
    </location>
</feature>
<comment type="caution">
    <text evidence="3">The sequence shown here is derived from an EMBL/GenBank/DDBJ whole genome shotgun (WGS) entry which is preliminary data.</text>
</comment>
<dbReference type="AlphaFoldDB" id="A0A087DIG4"/>